<sequence>MSYCPTFAKETFEKHFMMACLTDPEKVDITKHQQLFGKFAVAFNRDSMVKYGANPVLYVTSENLVHIESQMGLLRKFEDLNKDREWKEEVEPYQFTENELLSFYFTAGLSQELEYKGEKDNYFQSEWRILYQPDLFLGHDKADKPGMIRPSNLNGRIVGYLKFDKQDISYILVPKEFVDQAKNDYPHIVVKAA</sequence>
<dbReference type="Pfam" id="PF10899">
    <property type="entry name" value="AbiGi"/>
    <property type="match status" value="1"/>
</dbReference>
<evidence type="ECO:0000313" key="2">
    <source>
        <dbReference type="Proteomes" id="UP001162780"/>
    </source>
</evidence>
<accession>A0ABY7GNN6</accession>
<dbReference type="EMBL" id="CP113517">
    <property type="protein sequence ID" value="WAR46116.1"/>
    <property type="molecule type" value="Genomic_DNA"/>
</dbReference>
<dbReference type="RefSeq" id="WP_269022564.1">
    <property type="nucleotide sequence ID" value="NZ_CP113517.1"/>
</dbReference>
<protein>
    <submittedName>
        <fullName evidence="1">Abortive infection system antitoxin AbiGi family protein</fullName>
    </submittedName>
</protein>
<gene>
    <name evidence="1" type="ORF">NM686_006255</name>
</gene>
<proteinExistence type="predicted"/>
<name>A0ABY7GNN6_9GAMM</name>
<dbReference type="Proteomes" id="UP001162780">
    <property type="component" value="Chromosome"/>
</dbReference>
<evidence type="ECO:0000313" key="1">
    <source>
        <dbReference type="EMBL" id="WAR46116.1"/>
    </source>
</evidence>
<keyword evidence="2" id="KW-1185">Reference proteome</keyword>
<organism evidence="1 2">
    <name type="scientific">Methylomonas rapida</name>
    <dbReference type="NCBI Taxonomy" id="2963939"/>
    <lineage>
        <taxon>Bacteria</taxon>
        <taxon>Pseudomonadati</taxon>
        <taxon>Pseudomonadota</taxon>
        <taxon>Gammaproteobacteria</taxon>
        <taxon>Methylococcales</taxon>
        <taxon>Methylococcaceae</taxon>
        <taxon>Methylomonas</taxon>
    </lineage>
</organism>
<reference evidence="1" key="1">
    <citation type="submission" date="2022-11" db="EMBL/GenBank/DDBJ databases">
        <title>Methylomonas rapida sp. nov., Carotenoid-Producing Obligate Methanotrophs with High Growth Characteristics and Biotechnological Potential.</title>
        <authorList>
            <person name="Tikhonova E.N."/>
            <person name="Suleimanov R.Z."/>
            <person name="Miroshnikov K."/>
            <person name="Oshkin I.Y."/>
            <person name="Belova S.E."/>
            <person name="Danilova O.V."/>
            <person name="Ashikhmin A."/>
            <person name="Konopkin A."/>
            <person name="But S.Y."/>
            <person name="Khmelenina V.N."/>
            <person name="Kuznetsov N."/>
            <person name="Pimenov N.V."/>
            <person name="Dedysh S.N."/>
        </authorList>
    </citation>
    <scope>NUCLEOTIDE SEQUENCE</scope>
    <source>
        <strain evidence="1">MP1</strain>
    </source>
</reference>
<dbReference type="InterPro" id="IPR021223">
    <property type="entry name" value="AbiGi"/>
</dbReference>